<evidence type="ECO:0000313" key="3">
    <source>
        <dbReference type="EMBL" id="TFY60902.1"/>
    </source>
</evidence>
<feature type="chain" id="PRO_5021387188" description="Secreted protein" evidence="1">
    <location>
        <begin position="26"/>
        <end position="141"/>
    </location>
</feature>
<reference evidence="2 5" key="2">
    <citation type="journal article" date="2021" name="Environ. Microbiol.">
        <title>Gene family expansions and transcriptome signatures uncover fungal adaptations to wood decay.</title>
        <authorList>
            <person name="Hage H."/>
            <person name="Miyauchi S."/>
            <person name="Viragh M."/>
            <person name="Drula E."/>
            <person name="Min B."/>
            <person name="Chaduli D."/>
            <person name="Navarro D."/>
            <person name="Favel A."/>
            <person name="Norest M."/>
            <person name="Lesage-Meessen L."/>
            <person name="Balint B."/>
            <person name="Merenyi Z."/>
            <person name="de Eugenio L."/>
            <person name="Morin E."/>
            <person name="Martinez A.T."/>
            <person name="Baldrian P."/>
            <person name="Stursova M."/>
            <person name="Martinez M.J."/>
            <person name="Novotny C."/>
            <person name="Magnuson J.K."/>
            <person name="Spatafora J.W."/>
            <person name="Maurice S."/>
            <person name="Pangilinan J."/>
            <person name="Andreopoulos W."/>
            <person name="LaButti K."/>
            <person name="Hundley H."/>
            <person name="Na H."/>
            <person name="Kuo A."/>
            <person name="Barry K."/>
            <person name="Lipzen A."/>
            <person name="Henrissat B."/>
            <person name="Riley R."/>
            <person name="Ahrendt S."/>
            <person name="Nagy L.G."/>
            <person name="Grigoriev I.V."/>
            <person name="Martin F."/>
            <person name="Rosso M.N."/>
        </authorList>
    </citation>
    <scope>NUCLEOTIDE SEQUENCE [LARGE SCALE GENOMIC DNA]</scope>
    <source>
        <strain evidence="2 5">CIRM-BRFM 1785</strain>
    </source>
</reference>
<evidence type="ECO:0000313" key="4">
    <source>
        <dbReference type="Proteomes" id="UP000298390"/>
    </source>
</evidence>
<dbReference type="OrthoDB" id="2789996at2759"/>
<comment type="caution">
    <text evidence="3">The sequence shown here is derived from an EMBL/GenBank/DDBJ whole genome shotgun (WGS) entry which is preliminary data.</text>
</comment>
<proteinExistence type="predicted"/>
<dbReference type="EMBL" id="JADCUA010000016">
    <property type="protein sequence ID" value="KAH9834103.1"/>
    <property type="molecule type" value="Genomic_DNA"/>
</dbReference>
<keyword evidence="5" id="KW-1185">Reference proteome</keyword>
<reference evidence="3 4" key="1">
    <citation type="submission" date="2019-01" db="EMBL/GenBank/DDBJ databases">
        <title>Genome sequencing of the rare red list fungi Fomitopsis rosea.</title>
        <authorList>
            <person name="Buettner E."/>
            <person name="Kellner H."/>
        </authorList>
    </citation>
    <scope>NUCLEOTIDE SEQUENCE [LARGE SCALE GENOMIC DNA]</scope>
    <source>
        <strain evidence="3 4">DSM 105464</strain>
    </source>
</reference>
<dbReference type="AlphaFoldDB" id="A0A4Y9YFC2"/>
<accession>A0A4Y9YFC2</accession>
<protein>
    <recommendedName>
        <fullName evidence="6">Secreted protein</fullName>
    </recommendedName>
</protein>
<evidence type="ECO:0000313" key="5">
    <source>
        <dbReference type="Proteomes" id="UP000814176"/>
    </source>
</evidence>
<dbReference type="Proteomes" id="UP000298390">
    <property type="component" value="Unassembled WGS sequence"/>
</dbReference>
<name>A0A4Y9YFC2_9APHY</name>
<evidence type="ECO:0000313" key="2">
    <source>
        <dbReference type="EMBL" id="KAH9834103.1"/>
    </source>
</evidence>
<dbReference type="RefSeq" id="XP_047776759.1">
    <property type="nucleotide sequence ID" value="XM_047921688.1"/>
</dbReference>
<evidence type="ECO:0008006" key="6">
    <source>
        <dbReference type="Google" id="ProtNLM"/>
    </source>
</evidence>
<organism evidence="3 4">
    <name type="scientific">Rhodofomes roseus</name>
    <dbReference type="NCBI Taxonomy" id="34475"/>
    <lineage>
        <taxon>Eukaryota</taxon>
        <taxon>Fungi</taxon>
        <taxon>Dikarya</taxon>
        <taxon>Basidiomycota</taxon>
        <taxon>Agaricomycotina</taxon>
        <taxon>Agaricomycetes</taxon>
        <taxon>Polyporales</taxon>
        <taxon>Rhodofomes</taxon>
    </lineage>
</organism>
<feature type="signal peptide" evidence="1">
    <location>
        <begin position="1"/>
        <end position="25"/>
    </location>
</feature>
<keyword evidence="1" id="KW-0732">Signal</keyword>
<dbReference type="GeneID" id="72002420"/>
<sequence>MVATFILTRAFAVCAMIVGVPLAHAAPIVSGSVAQRIDERNCRLLGCLFAAPNAHTSDADVSSLSGTADAMPEVAYPSAGTESSSGSRRVAHIIAKVLSDIEATPSSDSVDDDSVDAYSAVTRDMDAAWAELLPELESLEK</sequence>
<evidence type="ECO:0000256" key="1">
    <source>
        <dbReference type="SAM" id="SignalP"/>
    </source>
</evidence>
<gene>
    <name evidence="2" type="ORF">C8Q71DRAFT_725311</name>
    <name evidence="3" type="ORF">EVJ58_g4854</name>
</gene>
<dbReference type="EMBL" id="SEKV01000232">
    <property type="protein sequence ID" value="TFY60902.1"/>
    <property type="molecule type" value="Genomic_DNA"/>
</dbReference>
<dbReference type="Proteomes" id="UP000814176">
    <property type="component" value="Unassembled WGS sequence"/>
</dbReference>